<dbReference type="Pfam" id="PF04183">
    <property type="entry name" value="IucA_IucC"/>
    <property type="match status" value="1"/>
</dbReference>
<evidence type="ECO:0000256" key="2">
    <source>
        <dbReference type="ARBA" id="ARBA00007832"/>
    </source>
</evidence>
<comment type="similarity">
    <text evidence="2">Belongs to the IucA/IucC family.</text>
</comment>
<evidence type="ECO:0000256" key="1">
    <source>
        <dbReference type="ARBA" id="ARBA00004924"/>
    </source>
</evidence>
<proteinExistence type="inferred from homology"/>
<dbReference type="PANTHER" id="PTHR34384">
    <property type="entry name" value="L-2,3-DIAMINOPROPANOATE--CITRATE LIGASE"/>
    <property type="match status" value="1"/>
</dbReference>
<dbReference type="Gene3D" id="6.10.250.3370">
    <property type="match status" value="1"/>
</dbReference>
<organism evidence="5 6">
    <name type="scientific">Fontibacillus panacisegetis</name>
    <dbReference type="NCBI Taxonomy" id="670482"/>
    <lineage>
        <taxon>Bacteria</taxon>
        <taxon>Bacillati</taxon>
        <taxon>Bacillota</taxon>
        <taxon>Bacilli</taxon>
        <taxon>Bacillales</taxon>
        <taxon>Paenibacillaceae</taxon>
        <taxon>Fontibacillus</taxon>
    </lineage>
</organism>
<feature type="domain" description="Aerobactin siderophore biosynthesis IucA/IucC-like C-terminal" evidence="4">
    <location>
        <begin position="396"/>
        <end position="553"/>
    </location>
</feature>
<dbReference type="STRING" id="670482.SAMN04488542_10974"/>
<evidence type="ECO:0000313" key="6">
    <source>
        <dbReference type="Proteomes" id="UP000198972"/>
    </source>
</evidence>
<dbReference type="EMBL" id="FNBG01000009">
    <property type="protein sequence ID" value="SDF34199.1"/>
    <property type="molecule type" value="Genomic_DNA"/>
</dbReference>
<dbReference type="AlphaFoldDB" id="A0A1G7KBH4"/>
<sequence length="583" mass="67108">MTVVHLEALNGAHRRVLRQLLESLIFEGVVMPFQRKEQVYCIHGIDLEGKQVIYEFAARKRFTFGMLRLHDQPILRESRGVREEAVNISLFLDEVFHKKSSFNVVQSSFYEELERTLVNEILYREYRSLNPQRFDGATLAELECRSEGHPYHPCFRSRIGFSDEDNFAYSPEYEPDVTVFWLAAINEDVVWSLNILELGWNEFIQTTISSSEKDRFKACLKEMQLNPDRYCYVPVHPWQWEHYLKPNCIEAVEQLRLIPLGSSSTIYAPQQSIRTLSCRSSAPSPDLKLSIHIMNTSSLRDLSIHSVAAAPAVSGWLQAVVDRDFYLKEEARLILLHELAGISYMPAGGAASGIWRESIHSYLDNGEKAAPFHVLMTRDAEGRPFIHAWVVQYGLEAWFREWLRTNIIPVVHLLVARGIVLESHAQNMIMVHRNGWPVRVALRDFHEGVEYFTPFLTDPDLVPDFAQIHPLYGEGEPGDYFEMPTLGSLQEMMIDALWFMNVGYFIMNIADQYCIEERALWHIVVNELEAYGERHPELGPRLDALDLFASDCEIEALAQKKLFGAVQLPPRRVVNPLHACKVE</sequence>
<dbReference type="Gene3D" id="3.30.310.280">
    <property type="match status" value="1"/>
</dbReference>
<comment type="pathway">
    <text evidence="1">Siderophore biosynthesis.</text>
</comment>
<dbReference type="Proteomes" id="UP000198972">
    <property type="component" value="Unassembled WGS sequence"/>
</dbReference>
<dbReference type="PANTHER" id="PTHR34384:SF6">
    <property type="entry name" value="STAPHYLOFERRIN B SYNTHASE"/>
    <property type="match status" value="1"/>
</dbReference>
<accession>A0A1G7KBH4</accession>
<name>A0A1G7KBH4_9BACL</name>
<reference evidence="5 6" key="1">
    <citation type="submission" date="2016-10" db="EMBL/GenBank/DDBJ databases">
        <authorList>
            <person name="de Groot N.N."/>
        </authorList>
    </citation>
    <scope>NUCLEOTIDE SEQUENCE [LARGE SCALE GENOMIC DNA]</scope>
    <source>
        <strain evidence="5 6">DSM 28129</strain>
    </source>
</reference>
<gene>
    <name evidence="5" type="ORF">SAMN04488542_10974</name>
</gene>
<dbReference type="GO" id="GO:0016881">
    <property type="term" value="F:acid-amino acid ligase activity"/>
    <property type="evidence" value="ECO:0007669"/>
    <property type="project" value="UniProtKB-ARBA"/>
</dbReference>
<feature type="domain" description="Aerobactin siderophore biosynthesis IucA/IucC N-terminal" evidence="3">
    <location>
        <begin position="140"/>
        <end position="376"/>
    </location>
</feature>
<dbReference type="RefSeq" id="WP_091229097.1">
    <property type="nucleotide sequence ID" value="NZ_FNBG01000009.1"/>
</dbReference>
<dbReference type="InterPro" id="IPR007310">
    <property type="entry name" value="Aerobactin_biosyn_IucA/IucC_N"/>
</dbReference>
<dbReference type="Gene3D" id="1.10.510.40">
    <property type="match status" value="1"/>
</dbReference>
<keyword evidence="6" id="KW-1185">Reference proteome</keyword>
<dbReference type="OrthoDB" id="495728at2"/>
<dbReference type="Pfam" id="PF06276">
    <property type="entry name" value="FhuF"/>
    <property type="match status" value="1"/>
</dbReference>
<evidence type="ECO:0000259" key="4">
    <source>
        <dbReference type="Pfam" id="PF06276"/>
    </source>
</evidence>
<protein>
    <submittedName>
        <fullName evidence="5">Siderophore synthetase component</fullName>
    </submittedName>
</protein>
<evidence type="ECO:0000313" key="5">
    <source>
        <dbReference type="EMBL" id="SDF34199.1"/>
    </source>
</evidence>
<dbReference type="InterPro" id="IPR022770">
    <property type="entry name" value="IucA/IucC-like_C"/>
</dbReference>
<dbReference type="GO" id="GO:0019290">
    <property type="term" value="P:siderophore biosynthetic process"/>
    <property type="evidence" value="ECO:0007669"/>
    <property type="project" value="InterPro"/>
</dbReference>
<dbReference type="InterPro" id="IPR037455">
    <property type="entry name" value="LucA/IucC-like"/>
</dbReference>
<evidence type="ECO:0000259" key="3">
    <source>
        <dbReference type="Pfam" id="PF04183"/>
    </source>
</evidence>